<proteinExistence type="predicted"/>
<keyword evidence="3" id="KW-1185">Reference proteome</keyword>
<dbReference type="RefSeq" id="WP_096204797.1">
    <property type="nucleotide sequence ID" value="NZ_FZMP01000091.1"/>
</dbReference>
<evidence type="ECO:0000313" key="3">
    <source>
        <dbReference type="Proteomes" id="UP000218615"/>
    </source>
</evidence>
<feature type="transmembrane region" description="Helical" evidence="1">
    <location>
        <begin position="63"/>
        <end position="85"/>
    </location>
</feature>
<evidence type="ECO:0000313" key="2">
    <source>
        <dbReference type="EMBL" id="SNQ60442.1"/>
    </source>
</evidence>
<keyword evidence="1" id="KW-0812">Transmembrane</keyword>
<dbReference type="EMBL" id="FZMP01000091">
    <property type="protein sequence ID" value="SNQ60442.1"/>
    <property type="molecule type" value="Genomic_DNA"/>
</dbReference>
<organism evidence="2 3">
    <name type="scientific">Candidatus Methanoperedens nitratireducens</name>
    <dbReference type="NCBI Taxonomy" id="1392998"/>
    <lineage>
        <taxon>Archaea</taxon>
        <taxon>Methanobacteriati</taxon>
        <taxon>Methanobacteriota</taxon>
        <taxon>Stenosarchaea group</taxon>
        <taxon>Methanomicrobia</taxon>
        <taxon>Methanosarcinales</taxon>
        <taxon>ANME-2 cluster</taxon>
        <taxon>Candidatus Methanoperedentaceae</taxon>
        <taxon>Candidatus Methanoperedens</taxon>
    </lineage>
</organism>
<gene>
    <name evidence="2" type="ORF">MNV_1800026</name>
</gene>
<feature type="transmembrane region" description="Helical" evidence="1">
    <location>
        <begin position="164"/>
        <end position="186"/>
    </location>
</feature>
<protein>
    <submittedName>
        <fullName evidence="2">Uncharacterized protein</fullName>
    </submittedName>
</protein>
<keyword evidence="1" id="KW-1133">Transmembrane helix</keyword>
<dbReference type="AlphaFoldDB" id="A0A284VMG8"/>
<name>A0A284VMG8_9EURY</name>
<reference evidence="3" key="1">
    <citation type="submission" date="2017-06" db="EMBL/GenBank/DDBJ databases">
        <authorList>
            <person name="Cremers G."/>
        </authorList>
    </citation>
    <scope>NUCLEOTIDE SEQUENCE [LARGE SCALE GENOMIC DNA]</scope>
</reference>
<sequence>MSNDEQQEKNKREELLKFLALQNKRIDSHADKIWEEMKHFSWALYLLLGAPFILKHYEKVDGVQYSIWLTIFPLLAAFVAFIAAFSICKESRDFLDALGTILSIEKRLGFHDFSENNVPKTLVSKDRKEMLNIDGAVDKTIDDFIKRKQSIFCKLGYIPNRTLFVIYFIVLILFGIGEAISFTFYIR</sequence>
<keyword evidence="1" id="KW-0472">Membrane</keyword>
<dbReference type="Proteomes" id="UP000218615">
    <property type="component" value="Unassembled WGS sequence"/>
</dbReference>
<accession>A0A284VMG8</accession>
<evidence type="ECO:0000256" key="1">
    <source>
        <dbReference type="SAM" id="Phobius"/>
    </source>
</evidence>